<evidence type="ECO:0000256" key="2">
    <source>
        <dbReference type="PROSITE-ProRule" id="PRU00703"/>
    </source>
</evidence>
<dbReference type="Gene3D" id="3.10.580.10">
    <property type="entry name" value="CBS-domain"/>
    <property type="match status" value="2"/>
</dbReference>
<keyword evidence="2" id="KW-0129">CBS domain</keyword>
<gene>
    <name evidence="4" type="ORF">H8E29_14505</name>
</gene>
<comment type="caution">
    <text evidence="4">The sequence shown here is derived from an EMBL/GenBank/DDBJ whole genome shotgun (WGS) entry which is preliminary data.</text>
</comment>
<dbReference type="Pfam" id="PF00571">
    <property type="entry name" value="CBS"/>
    <property type="match status" value="4"/>
</dbReference>
<reference evidence="4 5" key="1">
    <citation type="submission" date="2020-08" db="EMBL/GenBank/DDBJ databases">
        <title>Bridging the membrane lipid divide: bacteria of the FCB group superphylum have the potential to synthesize archaeal ether lipids.</title>
        <authorList>
            <person name="Villanueva L."/>
            <person name="Von Meijenfeldt F.A.B."/>
            <person name="Westbye A.B."/>
            <person name="Yadav S."/>
            <person name="Hopmans E.C."/>
            <person name="Dutilh B.E."/>
            <person name="Sinninghe Damste J.S."/>
        </authorList>
    </citation>
    <scope>NUCLEOTIDE SEQUENCE [LARGE SCALE GENOMIC DNA]</scope>
    <source>
        <strain evidence="4">NIOZ-UU36</strain>
    </source>
</reference>
<organism evidence="4 5">
    <name type="scientific">Candidatus Desulfolinea nitratireducens</name>
    <dbReference type="NCBI Taxonomy" id="2841698"/>
    <lineage>
        <taxon>Bacteria</taxon>
        <taxon>Bacillati</taxon>
        <taxon>Chloroflexota</taxon>
        <taxon>Anaerolineae</taxon>
        <taxon>Anaerolineales</taxon>
        <taxon>Anaerolineales incertae sedis</taxon>
        <taxon>Candidatus Desulfolinea</taxon>
    </lineage>
</organism>
<protein>
    <submittedName>
        <fullName evidence="4">CBS domain-containing protein</fullName>
    </submittedName>
</protein>
<dbReference type="AlphaFoldDB" id="A0A8J6NHW7"/>
<dbReference type="EMBL" id="JACNJN010000164">
    <property type="protein sequence ID" value="MBC8336473.1"/>
    <property type="molecule type" value="Genomic_DNA"/>
</dbReference>
<feature type="domain" description="CBS" evidence="3">
    <location>
        <begin position="80"/>
        <end position="135"/>
    </location>
</feature>
<evidence type="ECO:0000259" key="3">
    <source>
        <dbReference type="PROSITE" id="PS51371"/>
    </source>
</evidence>
<accession>A0A8J6NHW7</accession>
<dbReference type="PROSITE" id="PS51371">
    <property type="entry name" value="CBS"/>
    <property type="match status" value="4"/>
</dbReference>
<evidence type="ECO:0000256" key="1">
    <source>
        <dbReference type="ARBA" id="ARBA00022737"/>
    </source>
</evidence>
<evidence type="ECO:0000313" key="5">
    <source>
        <dbReference type="Proteomes" id="UP000614469"/>
    </source>
</evidence>
<dbReference type="InterPro" id="IPR000644">
    <property type="entry name" value="CBS_dom"/>
</dbReference>
<feature type="domain" description="CBS" evidence="3">
    <location>
        <begin position="207"/>
        <end position="266"/>
    </location>
</feature>
<evidence type="ECO:0000313" key="4">
    <source>
        <dbReference type="EMBL" id="MBC8336473.1"/>
    </source>
</evidence>
<dbReference type="InterPro" id="IPR051462">
    <property type="entry name" value="CBS_domain-containing"/>
</dbReference>
<dbReference type="PANTHER" id="PTHR48108">
    <property type="entry name" value="CBS DOMAIN-CONTAINING PROTEIN CBSX2, CHLOROPLASTIC"/>
    <property type="match status" value="1"/>
</dbReference>
<proteinExistence type="predicted"/>
<dbReference type="InterPro" id="IPR046342">
    <property type="entry name" value="CBS_dom_sf"/>
</dbReference>
<feature type="domain" description="CBS" evidence="3">
    <location>
        <begin position="9"/>
        <end position="66"/>
    </location>
</feature>
<feature type="domain" description="CBS" evidence="3">
    <location>
        <begin position="144"/>
        <end position="200"/>
    </location>
</feature>
<dbReference type="PANTHER" id="PTHR48108:SF34">
    <property type="entry name" value="CBS DOMAIN-CONTAINING PROTEIN YHCV"/>
    <property type="match status" value="1"/>
</dbReference>
<dbReference type="SMART" id="SM00116">
    <property type="entry name" value="CBS"/>
    <property type="match status" value="4"/>
</dbReference>
<dbReference type="Proteomes" id="UP000614469">
    <property type="component" value="Unassembled WGS sequence"/>
</dbReference>
<dbReference type="SUPFAM" id="SSF54631">
    <property type="entry name" value="CBS-domain pair"/>
    <property type="match status" value="2"/>
</dbReference>
<sequence>MTKIVRDVMHPGVITCQPEAILGEVAVLLTQHHVHALIVTDRDGRPLGIISDYDLLAGEWLSVDAESLDAMRKLTANDLMSFPVDTIDANMNLKKAAQKLIDEDVNRLLVTDNGTPVGVISISDFVSSLAKEGKSRRETVADVMSDAIMVCRGKTPIISAARSMTDAGWRSVLVVDAKGKHLGVVSGKDLVNFVVKGVDESMTVADVMHPALTVHINTSLREAANLMIQKHFHRLIVIDGDDPDAFPLGIISSYDIVAEMARPDSIWQK</sequence>
<keyword evidence="1" id="KW-0677">Repeat</keyword>
<name>A0A8J6NHW7_9CHLR</name>